<name>A0A1W9NX47_UNCC3</name>
<sequence length="435" mass="50275">MIVQLFSAISCSLFVLGNLLFTLFLLTLFLQTRYPLCCTYQYIDYGIPFVYLSDIALLLFLLAVAVNPSRRESFWRWLSGRRELYLAAFLFCLAAGISNIGALSKVAAWYRWFKIIELFLVSALAGWWISDDQKRKMRVWLIMGWGLLAPCLIAIGEFILGRSLGFQFLGEWRFNVRTPGISTFFWRGKTWLRPYSTFPHPNVLGGILSLIIPAIYLFRKQLLAGWAVRFLVVILAATLVLTFSRTAWISCFTLTFLGYVYLKHKPQNWPKYLLIFLLVSLLVFFLPSPVRERLLSVLSTDSLSLVRRWELAKFAFGLIKKRPLFGVGCNQFPFWMEKYGRISGTGPNWQPVHNLWLLITAENGLVGFLVFVGFFFRLVCSLLRRAGTEQVYLLIILFGFLMTSFWDHYWWTSQEGMMFLGVVLGFSLVFARSYG</sequence>
<dbReference type="STRING" id="1968527.B5M47_03365"/>
<dbReference type="PANTHER" id="PTHR37422">
    <property type="entry name" value="TEICHURONIC ACID BIOSYNTHESIS PROTEIN TUAE"/>
    <property type="match status" value="1"/>
</dbReference>
<feature type="transmembrane region" description="Helical" evidence="5">
    <location>
        <begin position="84"/>
        <end position="103"/>
    </location>
</feature>
<comment type="caution">
    <text evidence="7">The sequence shown here is derived from an EMBL/GenBank/DDBJ whole genome shotgun (WGS) entry which is preliminary data.</text>
</comment>
<evidence type="ECO:0000256" key="1">
    <source>
        <dbReference type="ARBA" id="ARBA00004141"/>
    </source>
</evidence>
<feature type="transmembrane region" description="Helical" evidence="5">
    <location>
        <begin position="42"/>
        <end position="64"/>
    </location>
</feature>
<keyword evidence="3 5" id="KW-1133">Transmembrane helix</keyword>
<dbReference type="Proteomes" id="UP000192520">
    <property type="component" value="Unassembled WGS sequence"/>
</dbReference>
<feature type="transmembrane region" description="Helical" evidence="5">
    <location>
        <begin position="7"/>
        <end position="30"/>
    </location>
</feature>
<proteinExistence type="predicted"/>
<dbReference type="PANTHER" id="PTHR37422:SF13">
    <property type="entry name" value="LIPOPOLYSACCHARIDE BIOSYNTHESIS PROTEIN PA4999-RELATED"/>
    <property type="match status" value="1"/>
</dbReference>
<feature type="domain" description="O-antigen ligase-related" evidence="6">
    <location>
        <begin position="230"/>
        <end position="372"/>
    </location>
</feature>
<keyword evidence="4 5" id="KW-0472">Membrane</keyword>
<gene>
    <name evidence="7" type="ORF">B5M47_03365</name>
</gene>
<organism evidence="7 8">
    <name type="scientific">candidate division CPR3 bacterium 4484_211</name>
    <dbReference type="NCBI Taxonomy" id="1968527"/>
    <lineage>
        <taxon>Bacteria</taxon>
        <taxon>Bacteria division CPR3</taxon>
    </lineage>
</organism>
<evidence type="ECO:0000256" key="4">
    <source>
        <dbReference type="ARBA" id="ARBA00023136"/>
    </source>
</evidence>
<evidence type="ECO:0000256" key="2">
    <source>
        <dbReference type="ARBA" id="ARBA00022692"/>
    </source>
</evidence>
<dbReference type="Pfam" id="PF04932">
    <property type="entry name" value="Wzy_C"/>
    <property type="match status" value="1"/>
</dbReference>
<feature type="transmembrane region" description="Helical" evidence="5">
    <location>
        <begin position="247"/>
        <end position="262"/>
    </location>
</feature>
<keyword evidence="2 5" id="KW-0812">Transmembrane</keyword>
<dbReference type="GO" id="GO:0016020">
    <property type="term" value="C:membrane"/>
    <property type="evidence" value="ECO:0007669"/>
    <property type="project" value="UniProtKB-SubCell"/>
</dbReference>
<feature type="transmembrane region" description="Helical" evidence="5">
    <location>
        <begin position="140"/>
        <end position="160"/>
    </location>
</feature>
<reference evidence="8" key="1">
    <citation type="submission" date="2017-03" db="EMBL/GenBank/DDBJ databases">
        <title>Novel pathways for hydrocarbon cycling and metabolic interdependencies in hydrothermal sediment communities.</title>
        <authorList>
            <person name="Dombrowski N."/>
            <person name="Seitz K."/>
            <person name="Teske A."/>
            <person name="Baker B."/>
        </authorList>
    </citation>
    <scope>NUCLEOTIDE SEQUENCE [LARGE SCALE GENOMIC DNA]</scope>
</reference>
<comment type="subcellular location">
    <subcellularLocation>
        <location evidence="1">Membrane</location>
        <topology evidence="1">Multi-pass membrane protein</topology>
    </subcellularLocation>
</comment>
<evidence type="ECO:0000313" key="7">
    <source>
        <dbReference type="EMBL" id="OQX50736.1"/>
    </source>
</evidence>
<accession>A0A1W9NX47</accession>
<evidence type="ECO:0000256" key="3">
    <source>
        <dbReference type="ARBA" id="ARBA00022989"/>
    </source>
</evidence>
<dbReference type="AlphaFoldDB" id="A0A1W9NX47"/>
<evidence type="ECO:0000259" key="6">
    <source>
        <dbReference type="Pfam" id="PF04932"/>
    </source>
</evidence>
<feature type="transmembrane region" description="Helical" evidence="5">
    <location>
        <begin position="109"/>
        <end position="128"/>
    </location>
</feature>
<feature type="transmembrane region" description="Helical" evidence="5">
    <location>
        <begin position="269"/>
        <end position="286"/>
    </location>
</feature>
<feature type="transmembrane region" description="Helical" evidence="5">
    <location>
        <begin position="198"/>
        <end position="218"/>
    </location>
</feature>
<evidence type="ECO:0000313" key="8">
    <source>
        <dbReference type="Proteomes" id="UP000192520"/>
    </source>
</evidence>
<feature type="transmembrane region" description="Helical" evidence="5">
    <location>
        <begin position="355"/>
        <end position="379"/>
    </location>
</feature>
<protein>
    <recommendedName>
        <fullName evidence="6">O-antigen ligase-related domain-containing protein</fullName>
    </recommendedName>
</protein>
<feature type="transmembrane region" description="Helical" evidence="5">
    <location>
        <begin position="391"/>
        <end position="411"/>
    </location>
</feature>
<feature type="transmembrane region" description="Helical" evidence="5">
    <location>
        <begin position="223"/>
        <end position="241"/>
    </location>
</feature>
<dbReference type="InterPro" id="IPR007016">
    <property type="entry name" value="O-antigen_ligase-rel_domated"/>
</dbReference>
<evidence type="ECO:0000256" key="5">
    <source>
        <dbReference type="SAM" id="Phobius"/>
    </source>
</evidence>
<feature type="transmembrane region" description="Helical" evidence="5">
    <location>
        <begin position="417"/>
        <end position="434"/>
    </location>
</feature>
<dbReference type="InterPro" id="IPR051533">
    <property type="entry name" value="WaaL-like"/>
</dbReference>
<dbReference type="EMBL" id="MZGJ01000022">
    <property type="protein sequence ID" value="OQX50736.1"/>
    <property type="molecule type" value="Genomic_DNA"/>
</dbReference>